<keyword evidence="1" id="KW-0812">Transmembrane</keyword>
<sequence>MAEAALGLICVVLVFAIPIGLLIGAALLMAAVAITNKCLPVPPSRYDDYEDDWEDEDPQRPRKRNTKTAIPAPTFNRAVVIVLVNALAGFVGGLVLSGVAGAGGLANNQGAMLLIQGVQIVLGFLIAASVLTQMLPTTFPRACLVVLFQYLIMFAIAIVIAIPLLLIGFAGAGLR</sequence>
<evidence type="ECO:0000313" key="3">
    <source>
        <dbReference type="Proteomes" id="UP000676565"/>
    </source>
</evidence>
<name>A0ABS5BUU2_9BACT</name>
<gene>
    <name evidence="2" type="ORF">J8F10_19800</name>
</gene>
<proteinExistence type="predicted"/>
<protein>
    <submittedName>
        <fullName evidence="2">Uncharacterized protein</fullName>
    </submittedName>
</protein>
<keyword evidence="3" id="KW-1185">Reference proteome</keyword>
<keyword evidence="1" id="KW-1133">Transmembrane helix</keyword>
<comment type="caution">
    <text evidence="2">The sequence shown here is derived from an EMBL/GenBank/DDBJ whole genome shotgun (WGS) entry which is preliminary data.</text>
</comment>
<reference evidence="2 3" key="1">
    <citation type="submission" date="2021-04" db="EMBL/GenBank/DDBJ databases">
        <authorList>
            <person name="Ivanova A."/>
        </authorList>
    </citation>
    <scope>NUCLEOTIDE SEQUENCE [LARGE SCALE GENOMIC DNA]</scope>
    <source>
        <strain evidence="2 3">G18</strain>
    </source>
</reference>
<dbReference type="RefSeq" id="WP_210656601.1">
    <property type="nucleotide sequence ID" value="NZ_JAGKQQ010000001.1"/>
</dbReference>
<keyword evidence="1" id="KW-0472">Membrane</keyword>
<feature type="transmembrane region" description="Helical" evidence="1">
    <location>
        <begin position="113"/>
        <end position="135"/>
    </location>
</feature>
<dbReference type="Proteomes" id="UP000676565">
    <property type="component" value="Unassembled WGS sequence"/>
</dbReference>
<evidence type="ECO:0000256" key="1">
    <source>
        <dbReference type="SAM" id="Phobius"/>
    </source>
</evidence>
<feature type="transmembrane region" description="Helical" evidence="1">
    <location>
        <begin position="78"/>
        <end position="101"/>
    </location>
</feature>
<dbReference type="EMBL" id="JAGKQQ010000001">
    <property type="protein sequence ID" value="MBP3957498.1"/>
    <property type="molecule type" value="Genomic_DNA"/>
</dbReference>
<evidence type="ECO:0000313" key="2">
    <source>
        <dbReference type="EMBL" id="MBP3957498.1"/>
    </source>
</evidence>
<organism evidence="2 3">
    <name type="scientific">Gemmata palustris</name>
    <dbReference type="NCBI Taxonomy" id="2822762"/>
    <lineage>
        <taxon>Bacteria</taxon>
        <taxon>Pseudomonadati</taxon>
        <taxon>Planctomycetota</taxon>
        <taxon>Planctomycetia</taxon>
        <taxon>Gemmatales</taxon>
        <taxon>Gemmataceae</taxon>
        <taxon>Gemmata</taxon>
    </lineage>
</organism>
<accession>A0ABS5BUU2</accession>
<feature type="transmembrane region" description="Helical" evidence="1">
    <location>
        <begin position="147"/>
        <end position="174"/>
    </location>
</feature>